<dbReference type="EMBL" id="BAAANO010000005">
    <property type="protein sequence ID" value="GAA2000688.1"/>
    <property type="molecule type" value="Genomic_DNA"/>
</dbReference>
<protein>
    <submittedName>
        <fullName evidence="2">Glycosyltransferase family 2 protein</fullName>
    </submittedName>
</protein>
<comment type="caution">
    <text evidence="2">The sequence shown here is derived from an EMBL/GenBank/DDBJ whole genome shotgun (WGS) entry which is preliminary data.</text>
</comment>
<name>A0ABP5EK42_9MICO</name>
<gene>
    <name evidence="2" type="ORF">GCM10009755_05730</name>
</gene>
<dbReference type="InterPro" id="IPR029044">
    <property type="entry name" value="Nucleotide-diphossugar_trans"/>
</dbReference>
<proteinExistence type="predicted"/>
<sequence>MVIPGKDAAATVGSTLQSVAAQGLTRDELEVIVINDGSTDDMSAVVREYTSSLSIDLVEHAEARGVSAARNEGIRRANGRYITFLDSDDWYGKGHLRNLVDTISRLEVDWVKADYVVANGQVRRIVQAPCALRNTPLDPRDYINPINTSSMVDFPNVWSGIYRTDLRDRGLLFFDESLRTSEDRLMTWGLHLGTTSFAVATSHNMFYRKGSSTSLTGVFDERQLDFIRAFRLMFDLVEREGVYEEFGVKVARSFLGILHYQRANRFDSMDHGVRDRLKRESVALLEHIPARITAAALVGFGDKRIRVLKPVLHQAGVSL</sequence>
<dbReference type="Gene3D" id="3.90.550.10">
    <property type="entry name" value="Spore Coat Polysaccharide Biosynthesis Protein SpsA, Chain A"/>
    <property type="match status" value="1"/>
</dbReference>
<dbReference type="Pfam" id="PF00535">
    <property type="entry name" value="Glycos_transf_2"/>
    <property type="match status" value="1"/>
</dbReference>
<dbReference type="PANTHER" id="PTHR22916">
    <property type="entry name" value="GLYCOSYLTRANSFERASE"/>
    <property type="match status" value="1"/>
</dbReference>
<feature type="domain" description="Glycosyltransferase 2-like" evidence="1">
    <location>
        <begin position="2"/>
        <end position="131"/>
    </location>
</feature>
<evidence type="ECO:0000313" key="2">
    <source>
        <dbReference type="EMBL" id="GAA2000688.1"/>
    </source>
</evidence>
<dbReference type="CDD" id="cd00761">
    <property type="entry name" value="Glyco_tranf_GTA_type"/>
    <property type="match status" value="1"/>
</dbReference>
<dbReference type="Proteomes" id="UP001500755">
    <property type="component" value="Unassembled WGS sequence"/>
</dbReference>
<organism evidence="2 3">
    <name type="scientific">Brevibacterium samyangense</name>
    <dbReference type="NCBI Taxonomy" id="366888"/>
    <lineage>
        <taxon>Bacteria</taxon>
        <taxon>Bacillati</taxon>
        <taxon>Actinomycetota</taxon>
        <taxon>Actinomycetes</taxon>
        <taxon>Micrococcales</taxon>
        <taxon>Brevibacteriaceae</taxon>
        <taxon>Brevibacterium</taxon>
    </lineage>
</organism>
<evidence type="ECO:0000313" key="3">
    <source>
        <dbReference type="Proteomes" id="UP001500755"/>
    </source>
</evidence>
<accession>A0ABP5EK42</accession>
<evidence type="ECO:0000259" key="1">
    <source>
        <dbReference type="Pfam" id="PF00535"/>
    </source>
</evidence>
<dbReference type="InterPro" id="IPR001173">
    <property type="entry name" value="Glyco_trans_2-like"/>
</dbReference>
<reference evidence="3" key="1">
    <citation type="journal article" date="2019" name="Int. J. Syst. Evol. Microbiol.">
        <title>The Global Catalogue of Microorganisms (GCM) 10K type strain sequencing project: providing services to taxonomists for standard genome sequencing and annotation.</title>
        <authorList>
            <consortium name="The Broad Institute Genomics Platform"/>
            <consortium name="The Broad Institute Genome Sequencing Center for Infectious Disease"/>
            <person name="Wu L."/>
            <person name="Ma J."/>
        </authorList>
    </citation>
    <scope>NUCLEOTIDE SEQUENCE [LARGE SCALE GENOMIC DNA]</scope>
    <source>
        <strain evidence="3">JCM 14546</strain>
    </source>
</reference>
<dbReference type="SUPFAM" id="SSF53448">
    <property type="entry name" value="Nucleotide-diphospho-sugar transferases"/>
    <property type="match status" value="1"/>
</dbReference>
<keyword evidence="3" id="KW-1185">Reference proteome</keyword>